<dbReference type="GO" id="GO:0033120">
    <property type="term" value="P:positive regulation of RNA splicing"/>
    <property type="evidence" value="ECO:0007669"/>
    <property type="project" value="TreeGrafter"/>
</dbReference>
<evidence type="ECO:0000313" key="3">
    <source>
        <dbReference type="EMBL" id="KAJ8260735.1"/>
    </source>
</evidence>
<dbReference type="PANTHER" id="PTHR12299:SF30">
    <property type="entry name" value="INTRACELLULAR HYALURONAN-BINDING PROTEIN 4"/>
    <property type="match status" value="1"/>
</dbReference>
<feature type="compositionally biased region" description="Pro residues" evidence="1">
    <location>
        <begin position="280"/>
        <end position="299"/>
    </location>
</feature>
<dbReference type="Pfam" id="PF04774">
    <property type="entry name" value="HABP4_PAI-RBP1"/>
    <property type="match status" value="1"/>
</dbReference>
<keyword evidence="4" id="KW-1185">Reference proteome</keyword>
<dbReference type="GO" id="GO:0003723">
    <property type="term" value="F:RNA binding"/>
    <property type="evidence" value="ECO:0007669"/>
    <property type="project" value="InterPro"/>
</dbReference>
<dbReference type="AlphaFoldDB" id="A0A9Q1HTJ2"/>
<dbReference type="GO" id="GO:0005737">
    <property type="term" value="C:cytoplasm"/>
    <property type="evidence" value="ECO:0007669"/>
    <property type="project" value="TreeGrafter"/>
</dbReference>
<proteinExistence type="predicted"/>
<feature type="region of interest" description="Disordered" evidence="1">
    <location>
        <begin position="18"/>
        <end position="133"/>
    </location>
</feature>
<feature type="region of interest" description="Disordered" evidence="1">
    <location>
        <begin position="254"/>
        <end position="312"/>
    </location>
</feature>
<organism evidence="3 4">
    <name type="scientific">Conger conger</name>
    <name type="common">Conger eel</name>
    <name type="synonym">Muraena conger</name>
    <dbReference type="NCBI Taxonomy" id="82655"/>
    <lineage>
        <taxon>Eukaryota</taxon>
        <taxon>Metazoa</taxon>
        <taxon>Chordata</taxon>
        <taxon>Craniata</taxon>
        <taxon>Vertebrata</taxon>
        <taxon>Euteleostomi</taxon>
        <taxon>Actinopterygii</taxon>
        <taxon>Neopterygii</taxon>
        <taxon>Teleostei</taxon>
        <taxon>Anguilliformes</taxon>
        <taxon>Congridae</taxon>
        <taxon>Conger</taxon>
    </lineage>
</organism>
<feature type="compositionally biased region" description="Basic and acidic residues" evidence="1">
    <location>
        <begin position="36"/>
        <end position="54"/>
    </location>
</feature>
<dbReference type="GO" id="GO:0045948">
    <property type="term" value="P:positive regulation of translational initiation"/>
    <property type="evidence" value="ECO:0007669"/>
    <property type="project" value="TreeGrafter"/>
</dbReference>
<dbReference type="Proteomes" id="UP001152803">
    <property type="component" value="Unassembled WGS sequence"/>
</dbReference>
<dbReference type="InterPro" id="IPR039764">
    <property type="entry name" value="HABP4/SERBP1-like"/>
</dbReference>
<evidence type="ECO:0000259" key="2">
    <source>
        <dbReference type="SMART" id="SM01233"/>
    </source>
</evidence>
<evidence type="ECO:0000313" key="4">
    <source>
        <dbReference type="Proteomes" id="UP001152803"/>
    </source>
</evidence>
<feature type="compositionally biased region" description="Basic and acidic residues" evidence="1">
    <location>
        <begin position="95"/>
        <end position="109"/>
    </location>
</feature>
<dbReference type="GO" id="GO:0005634">
    <property type="term" value="C:nucleus"/>
    <property type="evidence" value="ECO:0007669"/>
    <property type="project" value="TreeGrafter"/>
</dbReference>
<comment type="caution">
    <text evidence="3">The sequence shown here is derived from an EMBL/GenBank/DDBJ whole genome shotgun (WGS) entry which is preliminary data.</text>
</comment>
<gene>
    <name evidence="3" type="ORF">COCON_G00164580</name>
</gene>
<dbReference type="Gene3D" id="6.10.140.1040">
    <property type="match status" value="1"/>
</dbReference>
<name>A0A9Q1HTJ2_CONCO</name>
<reference evidence="3" key="1">
    <citation type="journal article" date="2023" name="Science">
        <title>Genome structures resolve the early diversification of teleost fishes.</title>
        <authorList>
            <person name="Parey E."/>
            <person name="Louis A."/>
            <person name="Montfort J."/>
            <person name="Bouchez O."/>
            <person name="Roques C."/>
            <person name="Iampietro C."/>
            <person name="Lluch J."/>
            <person name="Castinel A."/>
            <person name="Donnadieu C."/>
            <person name="Desvignes T."/>
            <person name="Floi Bucao C."/>
            <person name="Jouanno E."/>
            <person name="Wen M."/>
            <person name="Mejri S."/>
            <person name="Dirks R."/>
            <person name="Jansen H."/>
            <person name="Henkel C."/>
            <person name="Chen W.J."/>
            <person name="Zahm M."/>
            <person name="Cabau C."/>
            <person name="Klopp C."/>
            <person name="Thompson A.W."/>
            <person name="Robinson-Rechavi M."/>
            <person name="Braasch I."/>
            <person name="Lecointre G."/>
            <person name="Bobe J."/>
            <person name="Postlethwait J.H."/>
            <person name="Berthelot C."/>
            <person name="Roest Crollius H."/>
            <person name="Guiguen Y."/>
        </authorList>
    </citation>
    <scope>NUCLEOTIDE SEQUENCE</scope>
    <source>
        <strain evidence="3">Concon-B</strain>
    </source>
</reference>
<protein>
    <recommendedName>
        <fullName evidence="2">Hyaluronan/mRNA-binding protein domain-containing protein</fullName>
    </recommendedName>
</protein>
<feature type="domain" description="Hyaluronan/mRNA-binding protein" evidence="2">
    <location>
        <begin position="101"/>
        <end position="204"/>
    </location>
</feature>
<dbReference type="OrthoDB" id="6022699at2759"/>
<dbReference type="PANTHER" id="PTHR12299">
    <property type="entry name" value="HYALURONIC ACID-BINDING PROTEIN 4"/>
    <property type="match status" value="1"/>
</dbReference>
<sequence>MPDTGFGCPVTNRFDQLLDDEADPEGGPKAPVRVAPSEDRGEKRVVFRERRYETDAPLEYSIVKPEEQGDYGSRGGRGRLRGRGGRGAGYPRGTEATDPRRKREFDRHSGSVKTGVRPEEKRGGNGSHNWGSMKDQMSAVMDGIPNEDVGDAEGVQEVKGELRVTDAEAAKKKAAALMSLDEWKALQQQSRPKMELNLRRADTNVPSKAVVIHQSKHLEDVNTEPVEEDDAHYFRRPANDITSRLDINFGCLERPMQGARGGRGGHGRGAPGPHPEPDPEPQPEVAPPPPHPQAPAPNPDDPEDFPALTQVT</sequence>
<accession>A0A9Q1HTJ2</accession>
<feature type="compositionally biased region" description="Gly residues" evidence="1">
    <location>
        <begin position="259"/>
        <end position="270"/>
    </location>
</feature>
<evidence type="ECO:0000256" key="1">
    <source>
        <dbReference type="SAM" id="MobiDB-lite"/>
    </source>
</evidence>
<dbReference type="SMART" id="SM01233">
    <property type="entry name" value="HABP4_PAI-RBP1"/>
    <property type="match status" value="1"/>
</dbReference>
<dbReference type="InterPro" id="IPR006861">
    <property type="entry name" value="HABP4_PAIRBP1-bd"/>
</dbReference>
<dbReference type="EMBL" id="JAFJMO010000012">
    <property type="protein sequence ID" value="KAJ8260735.1"/>
    <property type="molecule type" value="Genomic_DNA"/>
</dbReference>